<gene>
    <name evidence="2" type="ORF">ENX16_06945</name>
</gene>
<dbReference type="EMBL" id="DTMZ01000177">
    <property type="protein sequence ID" value="HGD13793.1"/>
    <property type="molecule type" value="Genomic_DNA"/>
</dbReference>
<dbReference type="SUPFAM" id="SSF53448">
    <property type="entry name" value="Nucleotide-diphospho-sugar transferases"/>
    <property type="match status" value="1"/>
</dbReference>
<feature type="domain" description="Glycosyltransferase 2-like" evidence="1">
    <location>
        <begin position="8"/>
        <end position="169"/>
    </location>
</feature>
<proteinExistence type="predicted"/>
<dbReference type="InterPro" id="IPR001173">
    <property type="entry name" value="Glyco_trans_2-like"/>
</dbReference>
<comment type="caution">
    <text evidence="2">The sequence shown here is derived from an EMBL/GenBank/DDBJ whole genome shotgun (WGS) entry which is preliminary data.</text>
</comment>
<dbReference type="GO" id="GO:0016740">
    <property type="term" value="F:transferase activity"/>
    <property type="evidence" value="ECO:0007669"/>
    <property type="project" value="UniProtKB-KW"/>
</dbReference>
<organism evidence="2">
    <name type="scientific">candidate division WOR-3 bacterium</name>
    <dbReference type="NCBI Taxonomy" id="2052148"/>
    <lineage>
        <taxon>Bacteria</taxon>
        <taxon>Bacteria division WOR-3</taxon>
    </lineage>
</organism>
<dbReference type="CDD" id="cd00761">
    <property type="entry name" value="Glyco_tranf_GTA_type"/>
    <property type="match status" value="1"/>
</dbReference>
<accession>A0A7V3PUR3</accession>
<evidence type="ECO:0000259" key="1">
    <source>
        <dbReference type="Pfam" id="PF00535"/>
    </source>
</evidence>
<evidence type="ECO:0000313" key="2">
    <source>
        <dbReference type="EMBL" id="HGD13793.1"/>
    </source>
</evidence>
<name>A0A7V3PUR3_UNCW3</name>
<dbReference type="PANTHER" id="PTHR43685">
    <property type="entry name" value="GLYCOSYLTRANSFERASE"/>
    <property type="match status" value="1"/>
</dbReference>
<dbReference type="InterPro" id="IPR050834">
    <property type="entry name" value="Glycosyltransf_2"/>
</dbReference>
<sequence length="324" mass="37723">MIEFPPISIGILTHNRAPELRITINSLLEAHYPKKEVIVVDNNSSDDTLQMLEQEFGQGAEIKVYRTEENIGIGARNLFLNNAQGKYVFQYDDDSQPENPETITEIVKFLETDGGDIDVLCTRVINYYDHSCETENWEVFAWGGDPVQGFRGHFIHGSGTVFRSSALHKINGYPDNFFWGFEEADLTLQFLQSGAVIVYKPDFITLHRRKRRQFANSQITTYYVRNGILVFNKYFPFPQNWLLSTSWICRHMLKNPLRFKAVKAGIREGFAALKKQTRFRRKFPISQKGLVLWKIQTLLPSPTWKFFKLIRYKFPGRRPLKNQL</sequence>
<reference evidence="2" key="1">
    <citation type="journal article" date="2020" name="mSystems">
        <title>Genome- and Community-Level Interaction Insights into Carbon Utilization and Element Cycling Functions of Hydrothermarchaeota in Hydrothermal Sediment.</title>
        <authorList>
            <person name="Zhou Z."/>
            <person name="Liu Y."/>
            <person name="Xu W."/>
            <person name="Pan J."/>
            <person name="Luo Z.H."/>
            <person name="Li M."/>
        </authorList>
    </citation>
    <scope>NUCLEOTIDE SEQUENCE [LARGE SCALE GENOMIC DNA]</scope>
    <source>
        <strain evidence="2">SpSt-914</strain>
    </source>
</reference>
<protein>
    <submittedName>
        <fullName evidence="2">Glycosyltransferase family 2 protein</fullName>
    </submittedName>
</protein>
<dbReference type="PANTHER" id="PTHR43685:SF2">
    <property type="entry name" value="GLYCOSYLTRANSFERASE 2-LIKE DOMAIN-CONTAINING PROTEIN"/>
    <property type="match status" value="1"/>
</dbReference>
<keyword evidence="2" id="KW-0808">Transferase</keyword>
<dbReference type="AlphaFoldDB" id="A0A7V3PUR3"/>
<dbReference type="Pfam" id="PF00535">
    <property type="entry name" value="Glycos_transf_2"/>
    <property type="match status" value="1"/>
</dbReference>
<dbReference type="InterPro" id="IPR029044">
    <property type="entry name" value="Nucleotide-diphossugar_trans"/>
</dbReference>
<dbReference type="Gene3D" id="3.90.550.10">
    <property type="entry name" value="Spore Coat Polysaccharide Biosynthesis Protein SpsA, Chain A"/>
    <property type="match status" value="1"/>
</dbReference>